<gene>
    <name evidence="2" type="ORF">M6B38_315490</name>
</gene>
<proteinExistence type="predicted"/>
<name>A0AAX6HFX8_IRIPA</name>
<evidence type="ECO:0000313" key="2">
    <source>
        <dbReference type="EMBL" id="KAJ6839547.1"/>
    </source>
</evidence>
<comment type="caution">
    <text evidence="2">The sequence shown here is derived from an EMBL/GenBank/DDBJ whole genome shotgun (WGS) entry which is preliminary data.</text>
</comment>
<reference evidence="2" key="2">
    <citation type="submission" date="2023-04" db="EMBL/GenBank/DDBJ databases">
        <authorList>
            <person name="Bruccoleri R.E."/>
            <person name="Oakeley E.J."/>
            <person name="Faust A.-M."/>
            <person name="Dessus-Babus S."/>
            <person name="Altorfer M."/>
            <person name="Burckhardt D."/>
            <person name="Oertli M."/>
            <person name="Naumann U."/>
            <person name="Petersen F."/>
            <person name="Wong J."/>
        </authorList>
    </citation>
    <scope>NUCLEOTIDE SEQUENCE</scope>
    <source>
        <strain evidence="2">GSM-AAB239-AS_SAM_17_03QT</strain>
        <tissue evidence="2">Leaf</tissue>
    </source>
</reference>
<dbReference type="AlphaFoldDB" id="A0AAX6HFX8"/>
<protein>
    <submittedName>
        <fullName evidence="2">Uncharacterized protein</fullName>
    </submittedName>
</protein>
<sequence>MEETVPAVEGDPEALLLVSNRPGFSYVFELLESTNLKYFIIVIEGQDAALLPRNSTLLISFLCSGSGTDASTGASERTPVYTICSKRPGRSSGHPSPCRPVGPLLSRPSTSTTPSPRARRTVVSIPNGPSALVVKEAAWGLA</sequence>
<evidence type="ECO:0000256" key="1">
    <source>
        <dbReference type="SAM" id="MobiDB-lite"/>
    </source>
</evidence>
<dbReference type="EMBL" id="JANAVB010009995">
    <property type="protein sequence ID" value="KAJ6839547.1"/>
    <property type="molecule type" value="Genomic_DNA"/>
</dbReference>
<feature type="region of interest" description="Disordered" evidence="1">
    <location>
        <begin position="85"/>
        <end position="123"/>
    </location>
</feature>
<dbReference type="Proteomes" id="UP001140949">
    <property type="component" value="Unassembled WGS sequence"/>
</dbReference>
<evidence type="ECO:0000313" key="3">
    <source>
        <dbReference type="Proteomes" id="UP001140949"/>
    </source>
</evidence>
<feature type="compositionally biased region" description="Low complexity" evidence="1">
    <location>
        <begin position="103"/>
        <end position="116"/>
    </location>
</feature>
<keyword evidence="3" id="KW-1185">Reference proteome</keyword>
<organism evidence="2 3">
    <name type="scientific">Iris pallida</name>
    <name type="common">Sweet iris</name>
    <dbReference type="NCBI Taxonomy" id="29817"/>
    <lineage>
        <taxon>Eukaryota</taxon>
        <taxon>Viridiplantae</taxon>
        <taxon>Streptophyta</taxon>
        <taxon>Embryophyta</taxon>
        <taxon>Tracheophyta</taxon>
        <taxon>Spermatophyta</taxon>
        <taxon>Magnoliopsida</taxon>
        <taxon>Liliopsida</taxon>
        <taxon>Asparagales</taxon>
        <taxon>Iridaceae</taxon>
        <taxon>Iridoideae</taxon>
        <taxon>Irideae</taxon>
        <taxon>Iris</taxon>
    </lineage>
</organism>
<accession>A0AAX6HFX8</accession>
<reference evidence="2" key="1">
    <citation type="journal article" date="2023" name="GigaByte">
        <title>Genome assembly of the bearded iris, Iris pallida Lam.</title>
        <authorList>
            <person name="Bruccoleri R.E."/>
            <person name="Oakeley E.J."/>
            <person name="Faust A.M.E."/>
            <person name="Altorfer M."/>
            <person name="Dessus-Babus S."/>
            <person name="Burckhardt D."/>
            <person name="Oertli M."/>
            <person name="Naumann U."/>
            <person name="Petersen F."/>
            <person name="Wong J."/>
        </authorList>
    </citation>
    <scope>NUCLEOTIDE SEQUENCE</scope>
    <source>
        <strain evidence="2">GSM-AAB239-AS_SAM_17_03QT</strain>
    </source>
</reference>